<evidence type="ECO:0000256" key="2">
    <source>
        <dbReference type="ARBA" id="ARBA00023002"/>
    </source>
</evidence>
<evidence type="ECO:0000256" key="1">
    <source>
        <dbReference type="ARBA" id="ARBA00006484"/>
    </source>
</evidence>
<dbReference type="AlphaFoldDB" id="A0A5D0RP42"/>
<name>A0A5D0RP42_9RHOB</name>
<protein>
    <submittedName>
        <fullName evidence="4">SDR family oxidoreductase</fullName>
    </submittedName>
</protein>
<dbReference type="PRINTS" id="PR00080">
    <property type="entry name" value="SDRFAMILY"/>
</dbReference>
<keyword evidence="5" id="KW-1185">Reference proteome</keyword>
<proteinExistence type="inferred from homology"/>
<evidence type="ECO:0000313" key="4">
    <source>
        <dbReference type="EMBL" id="TYB83322.1"/>
    </source>
</evidence>
<dbReference type="PANTHER" id="PTHR43639:SF1">
    <property type="entry name" value="SHORT-CHAIN DEHYDROGENASE_REDUCTASE FAMILY PROTEIN"/>
    <property type="match status" value="1"/>
</dbReference>
<dbReference type="PANTHER" id="PTHR43639">
    <property type="entry name" value="OXIDOREDUCTASE, SHORT-CHAIN DEHYDROGENASE/REDUCTASE FAMILY (AFU_ORTHOLOGUE AFUA_5G02870)"/>
    <property type="match status" value="1"/>
</dbReference>
<gene>
    <name evidence="4" type="ORF">FVF75_03865</name>
</gene>
<keyword evidence="2" id="KW-0560">Oxidoreductase</keyword>
<sequence length="252" mass="25898">MKPLDGKRALVTGARHGIGAEIARVMATQGAHVAVCGRNAGDCDEVVAEIVNAGGQAFDHGLDVSDLGAIAGRIDAAADVLGGLDIVVNNAAVIEPMARIAALDPVEFDRAARVNLSGPAAVIAAGWQHLRGGGRILNLLSGAAVAPLEGWAAYCASKAGLLMLTRCADLEGAPEGIRAFGLSPGVVDTEMQVAIRAAKINRVSDIPRENLSPVTQPARMAAWLVGGDADDLAGSMADIRDPDIRSRMGWAD</sequence>
<evidence type="ECO:0000256" key="3">
    <source>
        <dbReference type="RuleBase" id="RU000363"/>
    </source>
</evidence>
<accession>A0A5D0RP42</accession>
<dbReference type="SUPFAM" id="SSF51735">
    <property type="entry name" value="NAD(P)-binding Rossmann-fold domains"/>
    <property type="match status" value="1"/>
</dbReference>
<dbReference type="CDD" id="cd05233">
    <property type="entry name" value="SDR_c"/>
    <property type="match status" value="1"/>
</dbReference>
<comment type="caution">
    <text evidence="4">The sequence shown here is derived from an EMBL/GenBank/DDBJ whole genome shotgun (WGS) entry which is preliminary data.</text>
</comment>
<dbReference type="EMBL" id="VSIY01000003">
    <property type="protein sequence ID" value="TYB83322.1"/>
    <property type="molecule type" value="Genomic_DNA"/>
</dbReference>
<dbReference type="InterPro" id="IPR036291">
    <property type="entry name" value="NAD(P)-bd_dom_sf"/>
</dbReference>
<dbReference type="RefSeq" id="WP_148376412.1">
    <property type="nucleotide sequence ID" value="NZ_VSIY01000003.1"/>
</dbReference>
<dbReference type="GO" id="GO:0016491">
    <property type="term" value="F:oxidoreductase activity"/>
    <property type="evidence" value="ECO:0007669"/>
    <property type="project" value="UniProtKB-KW"/>
</dbReference>
<dbReference type="InterPro" id="IPR002347">
    <property type="entry name" value="SDR_fam"/>
</dbReference>
<dbReference type="Proteomes" id="UP000322080">
    <property type="component" value="Unassembled WGS sequence"/>
</dbReference>
<dbReference type="Gene3D" id="3.40.50.720">
    <property type="entry name" value="NAD(P)-binding Rossmann-like Domain"/>
    <property type="match status" value="1"/>
</dbReference>
<dbReference type="PRINTS" id="PR00081">
    <property type="entry name" value="GDHRDH"/>
</dbReference>
<dbReference type="Pfam" id="PF00106">
    <property type="entry name" value="adh_short"/>
    <property type="match status" value="1"/>
</dbReference>
<evidence type="ECO:0000313" key="5">
    <source>
        <dbReference type="Proteomes" id="UP000322080"/>
    </source>
</evidence>
<organism evidence="4 5">
    <name type="scientific">Maritimibacter fusiformis</name>
    <dbReference type="NCBI Taxonomy" id="2603819"/>
    <lineage>
        <taxon>Bacteria</taxon>
        <taxon>Pseudomonadati</taxon>
        <taxon>Pseudomonadota</taxon>
        <taxon>Alphaproteobacteria</taxon>
        <taxon>Rhodobacterales</taxon>
        <taxon>Roseobacteraceae</taxon>
        <taxon>Maritimibacter</taxon>
    </lineage>
</organism>
<reference evidence="4 5" key="1">
    <citation type="submission" date="2019-08" db="EMBL/GenBank/DDBJ databases">
        <title>Identification of a novel species of the genus Boseongicola.</title>
        <authorList>
            <person name="Zhang X.-Q."/>
        </authorList>
    </citation>
    <scope>NUCLEOTIDE SEQUENCE [LARGE SCALE GENOMIC DNA]</scope>
    <source>
        <strain evidence="4 5">HY14</strain>
    </source>
</reference>
<comment type="similarity">
    <text evidence="1 3">Belongs to the short-chain dehydrogenases/reductases (SDR) family.</text>
</comment>